<evidence type="ECO:0000313" key="4">
    <source>
        <dbReference type="Proteomes" id="UP001142055"/>
    </source>
</evidence>
<feature type="domain" description="Beta-lactamase-related" evidence="2">
    <location>
        <begin position="57"/>
        <end position="404"/>
    </location>
</feature>
<feature type="chain" id="PRO_5040442990" description="Beta-lactamase-related domain-containing protein" evidence="1">
    <location>
        <begin position="24"/>
        <end position="417"/>
    </location>
</feature>
<dbReference type="EMBL" id="JAPWDV010000003">
    <property type="protein sequence ID" value="KAJ6217998.1"/>
    <property type="molecule type" value="Genomic_DNA"/>
</dbReference>
<dbReference type="Pfam" id="PF00144">
    <property type="entry name" value="Beta-lactamase"/>
    <property type="match status" value="1"/>
</dbReference>
<protein>
    <recommendedName>
        <fullName evidence="2">Beta-lactamase-related domain-containing protein</fullName>
    </recommendedName>
</protein>
<keyword evidence="1" id="KW-0732">Signal</keyword>
<dbReference type="GO" id="GO:0008233">
    <property type="term" value="F:peptidase activity"/>
    <property type="evidence" value="ECO:0007669"/>
    <property type="project" value="TreeGrafter"/>
</dbReference>
<proteinExistence type="predicted"/>
<feature type="signal peptide" evidence="1">
    <location>
        <begin position="1"/>
        <end position="23"/>
    </location>
</feature>
<dbReference type="OrthoDB" id="5946976at2759"/>
<dbReference type="OMA" id="RLGSYEN"/>
<dbReference type="Gene3D" id="3.40.710.10">
    <property type="entry name" value="DD-peptidase/beta-lactamase superfamily"/>
    <property type="match status" value="1"/>
</dbReference>
<evidence type="ECO:0000256" key="1">
    <source>
        <dbReference type="SAM" id="SignalP"/>
    </source>
</evidence>
<evidence type="ECO:0000259" key="2">
    <source>
        <dbReference type="Pfam" id="PF00144"/>
    </source>
</evidence>
<dbReference type="GO" id="GO:0005739">
    <property type="term" value="C:mitochondrion"/>
    <property type="evidence" value="ECO:0007669"/>
    <property type="project" value="TreeGrafter"/>
</dbReference>
<keyword evidence="4" id="KW-1185">Reference proteome</keyword>
<organism evidence="3 4">
    <name type="scientific">Blomia tropicalis</name>
    <name type="common">Mite</name>
    <dbReference type="NCBI Taxonomy" id="40697"/>
    <lineage>
        <taxon>Eukaryota</taxon>
        <taxon>Metazoa</taxon>
        <taxon>Ecdysozoa</taxon>
        <taxon>Arthropoda</taxon>
        <taxon>Chelicerata</taxon>
        <taxon>Arachnida</taxon>
        <taxon>Acari</taxon>
        <taxon>Acariformes</taxon>
        <taxon>Sarcoptiformes</taxon>
        <taxon>Astigmata</taxon>
        <taxon>Glycyphagoidea</taxon>
        <taxon>Echimyopodidae</taxon>
        <taxon>Blomia</taxon>
    </lineage>
</organism>
<dbReference type="GO" id="GO:0006508">
    <property type="term" value="P:proteolysis"/>
    <property type="evidence" value="ECO:0007669"/>
    <property type="project" value="TreeGrafter"/>
</dbReference>
<dbReference type="SUPFAM" id="SSF56601">
    <property type="entry name" value="beta-lactamase/transpeptidase-like"/>
    <property type="match status" value="1"/>
</dbReference>
<reference evidence="3" key="1">
    <citation type="submission" date="2022-12" db="EMBL/GenBank/DDBJ databases">
        <title>Genome assemblies of Blomia tropicalis.</title>
        <authorList>
            <person name="Cui Y."/>
        </authorList>
    </citation>
    <scope>NUCLEOTIDE SEQUENCE</scope>
    <source>
        <tissue evidence="3">Adult mites</tissue>
    </source>
</reference>
<dbReference type="Proteomes" id="UP001142055">
    <property type="component" value="Chromosome 3"/>
</dbReference>
<dbReference type="InterPro" id="IPR052794">
    <property type="entry name" value="Mito_Ser_Protease_LACTB"/>
</dbReference>
<dbReference type="InterPro" id="IPR001466">
    <property type="entry name" value="Beta-lactam-related"/>
</dbReference>
<gene>
    <name evidence="3" type="ORF">RDWZM_009155</name>
</gene>
<comment type="caution">
    <text evidence="3">The sequence shown here is derived from an EMBL/GenBank/DDBJ whole genome shotgun (WGS) entry which is preliminary data.</text>
</comment>
<dbReference type="GO" id="GO:0019216">
    <property type="term" value="P:regulation of lipid metabolic process"/>
    <property type="evidence" value="ECO:0007669"/>
    <property type="project" value="TreeGrafter"/>
</dbReference>
<dbReference type="PANTHER" id="PTHR46520:SF1">
    <property type="entry name" value="SERINE BETA-LACTAMASE-LIKE PROTEIN LACTB, MITOCHONDRIAL"/>
    <property type="match status" value="1"/>
</dbReference>
<accession>A0A9Q0M0V1</accession>
<sequence>MFSINTICSIFLFLSLFNDATNGQFVNNIPSFNFGNEYYDNTGTEVKSLPDAIKNVEKFIGQIMDASGTPSLVFSISIRGKLIWEKAWGYSDLENNVKANLDTKHRLASISKPITTALIATYVDQGLIHFDDPISKHINVHDFPLKYWNGHLVNITVGQLLDHTAGTHVTTLNDFDNVTIGLNCTQMIHKFADEKLLFKPGTNFAYSNYGYQLLGAIIESVSGKSYQQTMKEFFHKYQLDSTYVETSDLILTNRSHYYRLLNQYLPKENIPTMVYDDLFHLVGWWPSGGLMSTTNDLIKFGNLIINSYKNRTDHSIMSYETLKEMWIKRTTNFPNFPWHPNNDYGYGWFIAYISPQVNPNLKHRNFVWHSGGLIGATTFLIIYPEEEIVAAVFSNKGYVAGLDNIAIYAAESIYPFV</sequence>
<name>A0A9Q0M0V1_BLOTA</name>
<evidence type="ECO:0000313" key="3">
    <source>
        <dbReference type="EMBL" id="KAJ6217998.1"/>
    </source>
</evidence>
<dbReference type="PANTHER" id="PTHR46520">
    <property type="entry name" value="SERINE BETA-LACTAMASE-LIKE PROTEIN LACTB, MITOCHONDRIAL"/>
    <property type="match status" value="1"/>
</dbReference>
<dbReference type="AlphaFoldDB" id="A0A9Q0M0V1"/>
<dbReference type="InterPro" id="IPR012338">
    <property type="entry name" value="Beta-lactam/transpept-like"/>
</dbReference>